<name>B4GP18_DROPE</name>
<evidence type="ECO:0000313" key="2">
    <source>
        <dbReference type="EMBL" id="EDW38901.1"/>
    </source>
</evidence>
<dbReference type="AlphaFoldDB" id="B4GP18"/>
<dbReference type="EMBL" id="CH479186">
    <property type="protein sequence ID" value="EDW38901.1"/>
    <property type="molecule type" value="Genomic_DNA"/>
</dbReference>
<protein>
    <submittedName>
        <fullName evidence="2">GL13797</fullName>
    </submittedName>
</protein>
<reference evidence="2" key="1">
    <citation type="journal article" date="2007" name="Nature">
        <title>Evolution of genes and genomes on the Drosophila phylogeny.</title>
        <authorList>
            <consortium name="Drosophila 12 Genomes Consortium"/>
            <person name="Clark A.G."/>
            <person name="Eisen M.B."/>
            <person name="Smith D.R."/>
            <person name="Bergman C.M."/>
            <person name="Oliver B."/>
            <person name="Markow T.A."/>
            <person name="Kaufman T.C."/>
            <person name="Kellis M."/>
            <person name="Gelbart W."/>
            <person name="Iyer V.N."/>
            <person name="Pollard D.A."/>
            <person name="Sackton T.B."/>
            <person name="Larracuente A.M."/>
            <person name="Singh N.D."/>
            <person name="Abad J.P."/>
            <person name="Abt D.N."/>
            <person name="Adryan B."/>
            <person name="Aguade M."/>
            <person name="Akashi H."/>
            <person name="Anderson W.W."/>
            <person name="Aquadro C.F."/>
            <person name="Ardell D.H."/>
            <person name="Arguello R."/>
            <person name="Artieri C.G."/>
            <person name="Barbash D.A."/>
            <person name="Barker D."/>
            <person name="Barsanti P."/>
            <person name="Batterham P."/>
            <person name="Batzoglou S."/>
            <person name="Begun D."/>
            <person name="Bhutkar A."/>
            <person name="Blanco E."/>
            <person name="Bosak S.A."/>
            <person name="Bradley R.K."/>
            <person name="Brand A.D."/>
            <person name="Brent M.R."/>
            <person name="Brooks A.N."/>
            <person name="Brown R.H."/>
            <person name="Butlin R.K."/>
            <person name="Caggese C."/>
            <person name="Calvi B.R."/>
            <person name="Bernardo de Carvalho A."/>
            <person name="Caspi A."/>
            <person name="Castrezana S."/>
            <person name="Celniker S.E."/>
            <person name="Chang J.L."/>
            <person name="Chapple C."/>
            <person name="Chatterji S."/>
            <person name="Chinwalla A."/>
            <person name="Civetta A."/>
            <person name="Clifton S.W."/>
            <person name="Comeron J.M."/>
            <person name="Costello J.C."/>
            <person name="Coyne J.A."/>
            <person name="Daub J."/>
            <person name="David R.G."/>
            <person name="Delcher A.L."/>
            <person name="Delehaunty K."/>
            <person name="Do C.B."/>
            <person name="Ebling H."/>
            <person name="Edwards K."/>
            <person name="Eickbush T."/>
            <person name="Evans J.D."/>
            <person name="Filipski A."/>
            <person name="Findeiss S."/>
            <person name="Freyhult E."/>
            <person name="Fulton L."/>
            <person name="Fulton R."/>
            <person name="Garcia A.C."/>
            <person name="Gardiner A."/>
            <person name="Garfield D.A."/>
            <person name="Garvin B.E."/>
            <person name="Gibson G."/>
            <person name="Gilbert D."/>
            <person name="Gnerre S."/>
            <person name="Godfrey J."/>
            <person name="Good R."/>
            <person name="Gotea V."/>
            <person name="Gravely B."/>
            <person name="Greenberg A.J."/>
            <person name="Griffiths-Jones S."/>
            <person name="Gross S."/>
            <person name="Guigo R."/>
            <person name="Gustafson E.A."/>
            <person name="Haerty W."/>
            <person name="Hahn M.W."/>
            <person name="Halligan D.L."/>
            <person name="Halpern A.L."/>
            <person name="Halter G.M."/>
            <person name="Han M.V."/>
            <person name="Heger A."/>
            <person name="Hillier L."/>
            <person name="Hinrichs A.S."/>
            <person name="Holmes I."/>
            <person name="Hoskins R.A."/>
            <person name="Hubisz M.J."/>
            <person name="Hultmark D."/>
            <person name="Huntley M.A."/>
            <person name="Jaffe D.B."/>
            <person name="Jagadeeshan S."/>
            <person name="Jeck W.R."/>
            <person name="Johnson J."/>
            <person name="Jones C.D."/>
            <person name="Jordan W.C."/>
            <person name="Karpen G.H."/>
            <person name="Kataoka E."/>
            <person name="Keightley P.D."/>
            <person name="Kheradpour P."/>
            <person name="Kirkness E.F."/>
            <person name="Koerich L.B."/>
            <person name="Kristiansen K."/>
            <person name="Kudrna D."/>
            <person name="Kulathinal R.J."/>
            <person name="Kumar S."/>
            <person name="Kwok R."/>
            <person name="Lander E."/>
            <person name="Langley C.H."/>
            <person name="Lapoint R."/>
            <person name="Lazzaro B.P."/>
            <person name="Lee S.J."/>
            <person name="Levesque L."/>
            <person name="Li R."/>
            <person name="Lin C.F."/>
            <person name="Lin M.F."/>
            <person name="Lindblad-Toh K."/>
            <person name="Llopart A."/>
            <person name="Long M."/>
            <person name="Low L."/>
            <person name="Lozovsky E."/>
            <person name="Lu J."/>
            <person name="Luo M."/>
            <person name="Machado C.A."/>
            <person name="Makalowski W."/>
            <person name="Marzo M."/>
            <person name="Matsuda M."/>
            <person name="Matzkin L."/>
            <person name="McAllister B."/>
            <person name="McBride C.S."/>
            <person name="McKernan B."/>
            <person name="McKernan K."/>
            <person name="Mendez-Lago M."/>
            <person name="Minx P."/>
            <person name="Mollenhauer M.U."/>
            <person name="Montooth K."/>
            <person name="Mount S.M."/>
            <person name="Mu X."/>
            <person name="Myers E."/>
            <person name="Negre B."/>
            <person name="Newfeld S."/>
            <person name="Nielsen R."/>
            <person name="Noor M.A."/>
            <person name="O'Grady P."/>
            <person name="Pachter L."/>
            <person name="Papaceit M."/>
            <person name="Parisi M.J."/>
            <person name="Parisi M."/>
            <person name="Parts L."/>
            <person name="Pedersen J.S."/>
            <person name="Pesole G."/>
            <person name="Phillippy A.M."/>
            <person name="Ponting C.P."/>
            <person name="Pop M."/>
            <person name="Porcelli D."/>
            <person name="Powell J.R."/>
            <person name="Prohaska S."/>
            <person name="Pruitt K."/>
            <person name="Puig M."/>
            <person name="Quesneville H."/>
            <person name="Ram K.R."/>
            <person name="Rand D."/>
            <person name="Rasmussen M.D."/>
            <person name="Reed L.K."/>
            <person name="Reenan R."/>
            <person name="Reily A."/>
            <person name="Remington K.A."/>
            <person name="Rieger T.T."/>
            <person name="Ritchie M.G."/>
            <person name="Robin C."/>
            <person name="Rogers Y.H."/>
            <person name="Rohde C."/>
            <person name="Rozas J."/>
            <person name="Rubenfield M.J."/>
            <person name="Ruiz A."/>
            <person name="Russo S."/>
            <person name="Salzberg S.L."/>
            <person name="Sanchez-Gracia A."/>
            <person name="Saranga D.J."/>
            <person name="Sato H."/>
            <person name="Schaeffer S.W."/>
            <person name="Schatz M.C."/>
            <person name="Schlenke T."/>
            <person name="Schwartz R."/>
            <person name="Segarra C."/>
            <person name="Singh R.S."/>
            <person name="Sirot L."/>
            <person name="Sirota M."/>
            <person name="Sisneros N.B."/>
            <person name="Smith C.D."/>
            <person name="Smith T.F."/>
            <person name="Spieth J."/>
            <person name="Stage D.E."/>
            <person name="Stark A."/>
            <person name="Stephan W."/>
            <person name="Strausberg R.L."/>
            <person name="Strempel S."/>
            <person name="Sturgill D."/>
            <person name="Sutton G."/>
            <person name="Sutton G.G."/>
            <person name="Tao W."/>
            <person name="Teichmann S."/>
            <person name="Tobari Y.N."/>
            <person name="Tomimura Y."/>
            <person name="Tsolas J.M."/>
            <person name="Valente V.L."/>
            <person name="Venter E."/>
            <person name="Venter J.C."/>
            <person name="Vicario S."/>
            <person name="Vieira F.G."/>
            <person name="Vilella A.J."/>
            <person name="Villasante A."/>
            <person name="Walenz B."/>
            <person name="Wang J."/>
            <person name="Wasserman M."/>
            <person name="Watts T."/>
            <person name="Wilson D."/>
            <person name="Wilson R.K."/>
            <person name="Wing R.A."/>
            <person name="Wolfner M.F."/>
            <person name="Wong A."/>
            <person name="Wong G.K."/>
            <person name="Wu C.I."/>
            <person name="Wu G."/>
            <person name="Yamamoto D."/>
            <person name="Yang H.P."/>
            <person name="Yang S.P."/>
            <person name="Yorke J.A."/>
            <person name="Yoshida K."/>
            <person name="Zdobnov E."/>
            <person name="Zhang P."/>
            <person name="Zhang Y."/>
            <person name="Zimin A.V."/>
            <person name="Baldwin J."/>
            <person name="Abdouelleil A."/>
            <person name="Abdulkadir J."/>
            <person name="Abebe A."/>
            <person name="Abera B."/>
            <person name="Abreu J."/>
            <person name="Acer S.C."/>
            <person name="Aftuck L."/>
            <person name="Alexander A."/>
            <person name="An P."/>
            <person name="Anderson E."/>
            <person name="Anderson S."/>
            <person name="Arachi H."/>
            <person name="Azer M."/>
            <person name="Bachantsang P."/>
            <person name="Barry A."/>
            <person name="Bayul T."/>
            <person name="Berlin A."/>
            <person name="Bessette D."/>
            <person name="Bloom T."/>
            <person name="Blye J."/>
            <person name="Boguslavskiy L."/>
            <person name="Bonnet C."/>
            <person name="Boukhgalter B."/>
            <person name="Bourzgui I."/>
            <person name="Brown A."/>
            <person name="Cahill P."/>
            <person name="Channer S."/>
            <person name="Cheshatsang Y."/>
            <person name="Chuda L."/>
            <person name="Citroen M."/>
            <person name="Collymore A."/>
            <person name="Cooke P."/>
            <person name="Costello M."/>
            <person name="D'Aco K."/>
            <person name="Daza R."/>
            <person name="De Haan G."/>
            <person name="DeGray S."/>
            <person name="DeMaso C."/>
            <person name="Dhargay N."/>
            <person name="Dooley K."/>
            <person name="Dooley E."/>
            <person name="Doricent M."/>
            <person name="Dorje P."/>
            <person name="Dorjee K."/>
            <person name="Dupes A."/>
            <person name="Elong R."/>
            <person name="Falk J."/>
            <person name="Farina A."/>
            <person name="Faro S."/>
            <person name="Ferguson D."/>
            <person name="Fisher S."/>
            <person name="Foley C.D."/>
            <person name="Franke A."/>
            <person name="Friedrich D."/>
            <person name="Gadbois L."/>
            <person name="Gearin G."/>
            <person name="Gearin C.R."/>
            <person name="Giannoukos G."/>
            <person name="Goode T."/>
            <person name="Graham J."/>
            <person name="Grandbois E."/>
            <person name="Grewal S."/>
            <person name="Gyaltsen K."/>
            <person name="Hafez N."/>
            <person name="Hagos B."/>
            <person name="Hall J."/>
            <person name="Henson C."/>
            <person name="Hollinger A."/>
            <person name="Honan T."/>
            <person name="Huard M.D."/>
            <person name="Hughes L."/>
            <person name="Hurhula B."/>
            <person name="Husby M.E."/>
            <person name="Kamat A."/>
            <person name="Kanga B."/>
            <person name="Kashin S."/>
            <person name="Khazanovich D."/>
            <person name="Kisner P."/>
            <person name="Lance K."/>
            <person name="Lara M."/>
            <person name="Lee W."/>
            <person name="Lennon N."/>
            <person name="Letendre F."/>
            <person name="LeVine R."/>
            <person name="Lipovsky A."/>
            <person name="Liu X."/>
            <person name="Liu J."/>
            <person name="Liu S."/>
            <person name="Lokyitsang T."/>
            <person name="Lokyitsang Y."/>
            <person name="Lubonja R."/>
            <person name="Lui A."/>
            <person name="MacDonald P."/>
            <person name="Magnisalis V."/>
            <person name="Maru K."/>
            <person name="Matthews C."/>
            <person name="McCusker W."/>
            <person name="McDonough S."/>
            <person name="Mehta T."/>
            <person name="Meldrim J."/>
            <person name="Meneus L."/>
            <person name="Mihai O."/>
            <person name="Mihalev A."/>
            <person name="Mihova T."/>
            <person name="Mittelman R."/>
            <person name="Mlenga V."/>
            <person name="Montmayeur A."/>
            <person name="Mulrain L."/>
            <person name="Navidi A."/>
            <person name="Naylor J."/>
            <person name="Negash T."/>
            <person name="Nguyen T."/>
            <person name="Nguyen N."/>
            <person name="Nicol R."/>
            <person name="Norbu C."/>
            <person name="Norbu N."/>
            <person name="Novod N."/>
            <person name="O'Neill B."/>
            <person name="Osman S."/>
            <person name="Markiewicz E."/>
            <person name="Oyono O.L."/>
            <person name="Patti C."/>
            <person name="Phunkhang P."/>
            <person name="Pierre F."/>
            <person name="Priest M."/>
            <person name="Raghuraman S."/>
            <person name="Rege F."/>
            <person name="Reyes R."/>
            <person name="Rise C."/>
            <person name="Rogov P."/>
            <person name="Ross K."/>
            <person name="Ryan E."/>
            <person name="Settipalli S."/>
            <person name="Shea T."/>
            <person name="Sherpa N."/>
            <person name="Shi L."/>
            <person name="Shih D."/>
            <person name="Sparrow T."/>
            <person name="Spaulding J."/>
            <person name="Stalker J."/>
            <person name="Stange-Thomann N."/>
            <person name="Stavropoulos S."/>
            <person name="Stone C."/>
            <person name="Strader C."/>
            <person name="Tesfaye S."/>
            <person name="Thomson T."/>
            <person name="Thoulutsang Y."/>
            <person name="Thoulutsang D."/>
            <person name="Topham K."/>
            <person name="Topping I."/>
            <person name="Tsamla T."/>
            <person name="Vassiliev H."/>
            <person name="Vo A."/>
            <person name="Wangchuk T."/>
            <person name="Wangdi T."/>
            <person name="Weiand M."/>
            <person name="Wilkinson J."/>
            <person name="Wilson A."/>
            <person name="Yadav S."/>
            <person name="Young G."/>
            <person name="Yu Q."/>
            <person name="Zembek L."/>
            <person name="Zhong D."/>
            <person name="Zimmer A."/>
            <person name="Zwirko Z."/>
            <person name="Jaffe D.B."/>
            <person name="Alvarez P."/>
            <person name="Brockman W."/>
            <person name="Butler J."/>
            <person name="Chin C."/>
            <person name="Gnerre S."/>
            <person name="Grabherr M."/>
            <person name="Kleber M."/>
            <person name="Mauceli E."/>
            <person name="MacCallum I."/>
        </authorList>
    </citation>
    <scope>NUCLEOTIDE SEQUENCE [LARGE SCALE GENOMIC DNA]</scope>
    <source>
        <strain evidence="2">MSH-3</strain>
    </source>
</reference>
<dbReference type="Proteomes" id="UP000008744">
    <property type="component" value="Unassembled WGS sequence"/>
</dbReference>
<dbReference type="HOGENOM" id="CLU_3070919_0_0_1"/>
<proteinExistence type="predicted"/>
<keyword evidence="3" id="KW-1185">Reference proteome</keyword>
<organism evidence="3">
    <name type="scientific">Drosophila persimilis</name>
    <name type="common">Fruit fly</name>
    <dbReference type="NCBI Taxonomy" id="7234"/>
    <lineage>
        <taxon>Eukaryota</taxon>
        <taxon>Metazoa</taxon>
        <taxon>Ecdysozoa</taxon>
        <taxon>Arthropoda</taxon>
        <taxon>Hexapoda</taxon>
        <taxon>Insecta</taxon>
        <taxon>Pterygota</taxon>
        <taxon>Neoptera</taxon>
        <taxon>Endopterygota</taxon>
        <taxon>Diptera</taxon>
        <taxon>Brachycera</taxon>
        <taxon>Muscomorpha</taxon>
        <taxon>Ephydroidea</taxon>
        <taxon>Drosophilidae</taxon>
        <taxon>Drosophila</taxon>
        <taxon>Sophophora</taxon>
    </lineage>
</organism>
<accession>B4GP18</accession>
<reference evidence="2" key="2">
    <citation type="submission" date="2008-06" db="EMBL/GenBank/DDBJ databases">
        <authorList>
            <consortium name="FlyBase"/>
        </authorList>
    </citation>
    <scope>NUCLEOTIDE SEQUENCE</scope>
    <source>
        <strain evidence="2">MSH-3</strain>
    </source>
</reference>
<feature type="region of interest" description="Disordered" evidence="1">
    <location>
        <begin position="33"/>
        <end position="53"/>
    </location>
</feature>
<evidence type="ECO:0000313" key="3">
    <source>
        <dbReference type="Proteomes" id="UP000008744"/>
    </source>
</evidence>
<evidence type="ECO:0000256" key="1">
    <source>
        <dbReference type="SAM" id="MobiDB-lite"/>
    </source>
</evidence>
<gene>
    <name evidence="2" type="primary">Dper\GL13797</name>
    <name evidence="2" type="ORF">Dper_GL13797</name>
</gene>
<sequence>MAASQAQIWLQGQLCIRLTVFGHGLGKELLFKHEEKEQAKEQHQPRSHKPEAP</sequence>